<name>A0AA39J0M1_ARMTA</name>
<dbReference type="EMBL" id="JAUEPS010000202">
    <property type="protein sequence ID" value="KAK0433930.1"/>
    <property type="molecule type" value="Genomic_DNA"/>
</dbReference>
<dbReference type="Proteomes" id="UP001175211">
    <property type="component" value="Unassembled WGS sequence"/>
</dbReference>
<organism evidence="1 2">
    <name type="scientific">Armillaria tabescens</name>
    <name type="common">Ringless honey mushroom</name>
    <name type="synonym">Agaricus tabescens</name>
    <dbReference type="NCBI Taxonomy" id="1929756"/>
    <lineage>
        <taxon>Eukaryota</taxon>
        <taxon>Fungi</taxon>
        <taxon>Dikarya</taxon>
        <taxon>Basidiomycota</taxon>
        <taxon>Agaricomycotina</taxon>
        <taxon>Agaricomycetes</taxon>
        <taxon>Agaricomycetidae</taxon>
        <taxon>Agaricales</taxon>
        <taxon>Marasmiineae</taxon>
        <taxon>Physalacriaceae</taxon>
        <taxon>Desarmillaria</taxon>
    </lineage>
</organism>
<accession>A0AA39J0M1</accession>
<proteinExistence type="predicted"/>
<comment type="caution">
    <text evidence="1">The sequence shown here is derived from an EMBL/GenBank/DDBJ whole genome shotgun (WGS) entry which is preliminary data.</text>
</comment>
<dbReference type="GeneID" id="85358540"/>
<dbReference type="RefSeq" id="XP_060321619.1">
    <property type="nucleotide sequence ID" value="XM_060474992.1"/>
</dbReference>
<protein>
    <submittedName>
        <fullName evidence="1">Uncharacterized protein</fullName>
    </submittedName>
</protein>
<reference evidence="1" key="1">
    <citation type="submission" date="2023-06" db="EMBL/GenBank/DDBJ databases">
        <authorList>
            <consortium name="Lawrence Berkeley National Laboratory"/>
            <person name="Ahrendt S."/>
            <person name="Sahu N."/>
            <person name="Indic B."/>
            <person name="Wong-Bajracharya J."/>
            <person name="Merenyi Z."/>
            <person name="Ke H.-M."/>
            <person name="Monk M."/>
            <person name="Kocsube S."/>
            <person name="Drula E."/>
            <person name="Lipzen A."/>
            <person name="Balint B."/>
            <person name="Henrissat B."/>
            <person name="Andreopoulos B."/>
            <person name="Martin F.M."/>
            <person name="Harder C.B."/>
            <person name="Rigling D."/>
            <person name="Ford K.L."/>
            <person name="Foster G.D."/>
            <person name="Pangilinan J."/>
            <person name="Papanicolaou A."/>
            <person name="Barry K."/>
            <person name="LaButti K."/>
            <person name="Viragh M."/>
            <person name="Koriabine M."/>
            <person name="Yan M."/>
            <person name="Riley R."/>
            <person name="Champramary S."/>
            <person name="Plett K.L."/>
            <person name="Tsai I.J."/>
            <person name="Slot J."/>
            <person name="Sipos G."/>
            <person name="Plett J."/>
            <person name="Nagy L.G."/>
            <person name="Grigoriev I.V."/>
        </authorList>
    </citation>
    <scope>NUCLEOTIDE SEQUENCE</scope>
    <source>
        <strain evidence="1">CCBAS 213</strain>
    </source>
</reference>
<evidence type="ECO:0000313" key="1">
    <source>
        <dbReference type="EMBL" id="KAK0433930.1"/>
    </source>
</evidence>
<dbReference type="AlphaFoldDB" id="A0AA39J0M1"/>
<evidence type="ECO:0000313" key="2">
    <source>
        <dbReference type="Proteomes" id="UP001175211"/>
    </source>
</evidence>
<sequence length="306" mass="35924">MRISNVQLPTELVEYIILEFWNSEHPSDERINFMTGCPLINSVWKDVFARITSRDIHVPTIAYLLYLSSIIYLDNSAIYPTSLPDSTHTITCYVDLIKSTEDAMKEPYSAFCSLPNYIGFCRCFPNLERINLEIKFRIGWHQHFLYHHQLFQTRVSIILEHAKAQLCRLPVDWSIVVDDPPYVEEVALALRRSWTTILSEITFDMVQCGRNFTPIWFARSIYSAVDGSVYQRGARHFHSQIFIKESKGDLRDINYRFKKAARRSWSLKNIFSGIHKDLQFIFNSDTVTESRAWDYILTQKKLNIFQ</sequence>
<keyword evidence="2" id="KW-1185">Reference proteome</keyword>
<gene>
    <name evidence="1" type="ORF">EV420DRAFT_1598370</name>
</gene>